<comment type="caution">
    <text evidence="2">The sequence shown here is derived from an EMBL/GenBank/DDBJ whole genome shotgun (WGS) entry which is preliminary data.</text>
</comment>
<dbReference type="PANTHER" id="PTHR34488:SF1">
    <property type="entry name" value="SI:CH211-245H14.1-RELATED"/>
    <property type="match status" value="1"/>
</dbReference>
<dbReference type="Proteomes" id="UP000822369">
    <property type="component" value="Chromosome 1"/>
</dbReference>
<sequence>MTARQGDYQSMALHNFRFSSVLGRKFFPIVAGKTNGAHQKLINDLRSLDQVEVYSAADADYLMIFCPIASRVETDISQALSDVPANKDIILVAMHHIFNPDHVIPESKKHVHNPNVILAVDCLFHDGKLLLARRNDNSWYDITKVLGMPHSQVTSFLLVLGRKFFVFVAGNPNGAHQEIIDHLHHLGQVEVDSISVSDYLVVLCPIASRVETDINVALSSIPVGKPIILVVMHHTYDPHRNIADSWRYVQNPNVILTVDYLFHDGKLLHCDRNQTSLCEIRTTLGVSSPEVIRFIHLNVKKKWWIVVIAVLVLIAVVIIASVSTHFSKR</sequence>
<evidence type="ECO:0000313" key="3">
    <source>
        <dbReference type="Proteomes" id="UP000822369"/>
    </source>
</evidence>
<proteinExistence type="predicted"/>
<protein>
    <submittedName>
        <fullName evidence="2">LOC107377859-like protein</fullName>
    </submittedName>
</protein>
<evidence type="ECO:0000256" key="1">
    <source>
        <dbReference type="SAM" id="Phobius"/>
    </source>
</evidence>
<evidence type="ECO:0000313" key="2">
    <source>
        <dbReference type="EMBL" id="KAF7230999.1"/>
    </source>
</evidence>
<dbReference type="PANTHER" id="PTHR34488">
    <property type="entry name" value="SI:CH211-245H14.1-RELATED"/>
    <property type="match status" value="1"/>
</dbReference>
<reference evidence="2" key="1">
    <citation type="submission" date="2020-03" db="EMBL/GenBank/DDBJ databases">
        <title>Intra-Species Differences in Population Size shape Life History and Genome Evolution.</title>
        <authorList>
            <person name="Willemsen D."/>
            <person name="Cui R."/>
            <person name="Valenzano D.R."/>
        </authorList>
    </citation>
    <scope>NUCLEOTIDE SEQUENCE</scope>
    <source>
        <strain evidence="2">GRZ</strain>
        <tissue evidence="2">Whole</tissue>
    </source>
</reference>
<keyword evidence="1" id="KW-0472">Membrane</keyword>
<organism evidence="2 3">
    <name type="scientific">Nothobranchius furzeri</name>
    <name type="common">Turquoise killifish</name>
    <dbReference type="NCBI Taxonomy" id="105023"/>
    <lineage>
        <taxon>Eukaryota</taxon>
        <taxon>Metazoa</taxon>
        <taxon>Chordata</taxon>
        <taxon>Craniata</taxon>
        <taxon>Vertebrata</taxon>
        <taxon>Euteleostomi</taxon>
        <taxon>Actinopterygii</taxon>
        <taxon>Neopterygii</taxon>
        <taxon>Teleostei</taxon>
        <taxon>Neoteleostei</taxon>
        <taxon>Acanthomorphata</taxon>
        <taxon>Ovalentaria</taxon>
        <taxon>Atherinomorphae</taxon>
        <taxon>Cyprinodontiformes</taxon>
        <taxon>Nothobranchiidae</taxon>
        <taxon>Nothobranchius</taxon>
    </lineage>
</organism>
<accession>A0A9D2Z1M2</accession>
<gene>
    <name evidence="2" type="ORF">G4P62_004480</name>
</gene>
<dbReference type="AlphaFoldDB" id="A0A9D2Z1M2"/>
<keyword evidence="1" id="KW-1133">Transmembrane helix</keyword>
<feature type="transmembrane region" description="Helical" evidence="1">
    <location>
        <begin position="303"/>
        <end position="326"/>
    </location>
</feature>
<dbReference type="EMBL" id="JAAVVJ010000001">
    <property type="protein sequence ID" value="KAF7230999.1"/>
    <property type="molecule type" value="Genomic_DNA"/>
</dbReference>
<name>A0A9D2Z1M2_NOTFU</name>
<keyword evidence="1" id="KW-0812">Transmembrane</keyword>